<feature type="non-terminal residue" evidence="1">
    <location>
        <position position="1"/>
    </location>
</feature>
<dbReference type="EMBL" id="JAHRHJ020000004">
    <property type="protein sequence ID" value="KAH9318850.1"/>
    <property type="molecule type" value="Genomic_DNA"/>
</dbReference>
<dbReference type="Proteomes" id="UP000824469">
    <property type="component" value="Unassembled WGS sequence"/>
</dbReference>
<dbReference type="AlphaFoldDB" id="A0AA38GCF0"/>
<comment type="caution">
    <text evidence="1">The sequence shown here is derived from an EMBL/GenBank/DDBJ whole genome shotgun (WGS) entry which is preliminary data.</text>
</comment>
<protein>
    <submittedName>
        <fullName evidence="1">Uncharacterized protein</fullName>
    </submittedName>
</protein>
<accession>A0AA38GCF0</accession>
<proteinExistence type="predicted"/>
<organism evidence="1 2">
    <name type="scientific">Taxus chinensis</name>
    <name type="common">Chinese yew</name>
    <name type="synonym">Taxus wallichiana var. chinensis</name>
    <dbReference type="NCBI Taxonomy" id="29808"/>
    <lineage>
        <taxon>Eukaryota</taxon>
        <taxon>Viridiplantae</taxon>
        <taxon>Streptophyta</taxon>
        <taxon>Embryophyta</taxon>
        <taxon>Tracheophyta</taxon>
        <taxon>Spermatophyta</taxon>
        <taxon>Pinopsida</taxon>
        <taxon>Pinidae</taxon>
        <taxon>Conifers II</taxon>
        <taxon>Cupressales</taxon>
        <taxon>Taxaceae</taxon>
        <taxon>Taxus</taxon>
    </lineage>
</organism>
<gene>
    <name evidence="1" type="ORF">KI387_020619</name>
</gene>
<name>A0AA38GCF0_TAXCH</name>
<keyword evidence="2" id="KW-1185">Reference proteome</keyword>
<reference evidence="1 2" key="1">
    <citation type="journal article" date="2021" name="Nat. Plants">
        <title>The Taxus genome provides insights into paclitaxel biosynthesis.</title>
        <authorList>
            <person name="Xiong X."/>
            <person name="Gou J."/>
            <person name="Liao Q."/>
            <person name="Li Y."/>
            <person name="Zhou Q."/>
            <person name="Bi G."/>
            <person name="Li C."/>
            <person name="Du R."/>
            <person name="Wang X."/>
            <person name="Sun T."/>
            <person name="Guo L."/>
            <person name="Liang H."/>
            <person name="Lu P."/>
            <person name="Wu Y."/>
            <person name="Zhang Z."/>
            <person name="Ro D.K."/>
            <person name="Shang Y."/>
            <person name="Huang S."/>
            <person name="Yan J."/>
        </authorList>
    </citation>
    <scope>NUCLEOTIDE SEQUENCE [LARGE SCALE GENOMIC DNA]</scope>
    <source>
        <strain evidence="1">Ta-2019</strain>
    </source>
</reference>
<feature type="non-terminal residue" evidence="1">
    <location>
        <position position="78"/>
    </location>
</feature>
<evidence type="ECO:0000313" key="1">
    <source>
        <dbReference type="EMBL" id="KAH9318850.1"/>
    </source>
</evidence>
<sequence length="78" mass="8669">PYVYACEHVWVDSLDTNSLISSYLATIAVQNHMMEVVESYTLTDAEGSMTMEINIMATEIGTLTTDPFVLDMTDTITL</sequence>
<evidence type="ECO:0000313" key="2">
    <source>
        <dbReference type="Proteomes" id="UP000824469"/>
    </source>
</evidence>